<protein>
    <submittedName>
        <fullName evidence="1">Uncharacterized protein</fullName>
    </submittedName>
</protein>
<name>A0A9D3VI28_9ROSI</name>
<accession>A0A9D3VI28</accession>
<keyword evidence="2" id="KW-1185">Reference proteome</keyword>
<proteinExistence type="predicted"/>
<comment type="caution">
    <text evidence="1">The sequence shown here is derived from an EMBL/GenBank/DDBJ whole genome shotgun (WGS) entry which is preliminary data.</text>
</comment>
<dbReference type="EMBL" id="JAIQCV010000007">
    <property type="protein sequence ID" value="KAH1082832.1"/>
    <property type="molecule type" value="Genomic_DNA"/>
</dbReference>
<reference evidence="1 2" key="1">
    <citation type="journal article" date="2021" name="Plant Biotechnol. J.">
        <title>Multi-omics assisted identification of the key and species-specific regulatory components of drought-tolerant mechanisms in Gossypium stocksii.</title>
        <authorList>
            <person name="Yu D."/>
            <person name="Ke L."/>
            <person name="Zhang D."/>
            <person name="Wu Y."/>
            <person name="Sun Y."/>
            <person name="Mei J."/>
            <person name="Sun J."/>
            <person name="Sun Y."/>
        </authorList>
    </citation>
    <scope>NUCLEOTIDE SEQUENCE [LARGE SCALE GENOMIC DNA]</scope>
    <source>
        <strain evidence="2">cv. E1</strain>
        <tissue evidence="1">Leaf</tissue>
    </source>
</reference>
<dbReference type="AlphaFoldDB" id="A0A9D3VI28"/>
<organism evidence="1 2">
    <name type="scientific">Gossypium stocksii</name>
    <dbReference type="NCBI Taxonomy" id="47602"/>
    <lineage>
        <taxon>Eukaryota</taxon>
        <taxon>Viridiplantae</taxon>
        <taxon>Streptophyta</taxon>
        <taxon>Embryophyta</taxon>
        <taxon>Tracheophyta</taxon>
        <taxon>Spermatophyta</taxon>
        <taxon>Magnoliopsida</taxon>
        <taxon>eudicotyledons</taxon>
        <taxon>Gunneridae</taxon>
        <taxon>Pentapetalae</taxon>
        <taxon>rosids</taxon>
        <taxon>malvids</taxon>
        <taxon>Malvales</taxon>
        <taxon>Malvaceae</taxon>
        <taxon>Malvoideae</taxon>
        <taxon>Gossypium</taxon>
    </lineage>
</organism>
<dbReference type="Proteomes" id="UP000828251">
    <property type="component" value="Unassembled WGS sequence"/>
</dbReference>
<evidence type="ECO:0000313" key="2">
    <source>
        <dbReference type="Proteomes" id="UP000828251"/>
    </source>
</evidence>
<evidence type="ECO:0000313" key="1">
    <source>
        <dbReference type="EMBL" id="KAH1082832.1"/>
    </source>
</evidence>
<sequence length="102" mass="11214">MVIFNFTYKVEEDVTAIEALIGVAFTSEEIEEDIATIEAFTGEVGFHHKLLPGLGKEKSVKPRKTTTTVVMENKFNLVSITISLEKFKCGSLASSTIISDLD</sequence>
<gene>
    <name evidence="1" type="ORF">J1N35_022593</name>
</gene>
<dbReference type="OrthoDB" id="1880037at2759"/>